<protein>
    <submittedName>
        <fullName evidence="2">Uncharacterized protein</fullName>
    </submittedName>
</protein>
<organism evidence="1 2">
    <name type="scientific">Salmo salar</name>
    <name type="common">Atlantic salmon</name>
    <dbReference type="NCBI Taxonomy" id="8030"/>
    <lineage>
        <taxon>Eukaryota</taxon>
        <taxon>Metazoa</taxon>
        <taxon>Chordata</taxon>
        <taxon>Craniata</taxon>
        <taxon>Vertebrata</taxon>
        <taxon>Euteleostomi</taxon>
        <taxon>Actinopterygii</taxon>
        <taxon>Neopterygii</taxon>
        <taxon>Teleostei</taxon>
        <taxon>Protacanthopterygii</taxon>
        <taxon>Salmoniformes</taxon>
        <taxon>Salmonidae</taxon>
        <taxon>Salmoninae</taxon>
        <taxon>Salmo</taxon>
    </lineage>
</organism>
<evidence type="ECO:0000313" key="2">
    <source>
        <dbReference type="RefSeq" id="XP_014005709.1"/>
    </source>
</evidence>
<proteinExistence type="predicted"/>
<dbReference type="OrthoDB" id="8962263at2759"/>
<accession>A0A1S3MRE5</accession>
<reference evidence="2" key="1">
    <citation type="submission" date="2025-08" db="UniProtKB">
        <authorList>
            <consortium name="RefSeq"/>
        </authorList>
    </citation>
    <scope>IDENTIFICATION</scope>
</reference>
<dbReference type="AlphaFoldDB" id="A0A1S3MRE5"/>
<dbReference type="RefSeq" id="XP_014005709.1">
    <property type="nucleotide sequence ID" value="XM_014150234.2"/>
</dbReference>
<evidence type="ECO:0000313" key="1">
    <source>
        <dbReference type="Proteomes" id="UP001652741"/>
    </source>
</evidence>
<keyword evidence="1" id="KW-1185">Reference proteome</keyword>
<dbReference type="Proteomes" id="UP001652741">
    <property type="component" value="Chromosome ssa16"/>
</dbReference>
<name>A0A1S3MRE5_SALSA</name>
<dbReference type="GeneID" id="106574380"/>
<dbReference type="KEGG" id="sasa:106574380"/>
<gene>
    <name evidence="2" type="primary">LOC106574380</name>
</gene>
<sequence length="258" mass="30133">MISIKRAAGDDFQYPCSRELTMMKKRLVEYYSMLRNRSAASGAEWESVKKQLLKKIQNVTTPKKKQKLLRAYRTRRDIIKLYRRCTKPRPDPTRRMFPQLQDLEFQARRAFIDSDTTKEQDRPTKILQAYPCFRELDHVMDELRRILDRGNSRFIPELKTRWGTFYNQAQFYGVFKKVMKPPLLDKVKHSIAMMKTLPDMFPSPVSPPKKLGHASEAMLHILESAEDPNNFLQARPLFSPVVTVCETICILAIGTCLC</sequence>